<evidence type="ECO:0000313" key="1">
    <source>
        <dbReference type="EMBL" id="PXF39861.1"/>
    </source>
</evidence>
<name>A0A2V3ICR9_9FLOR</name>
<evidence type="ECO:0000313" key="2">
    <source>
        <dbReference type="Proteomes" id="UP000247409"/>
    </source>
</evidence>
<dbReference type="InterPro" id="IPR004242">
    <property type="entry name" value="Transposase_21"/>
</dbReference>
<dbReference type="EMBL" id="NBIV01000418">
    <property type="protein sequence ID" value="PXF39861.1"/>
    <property type="molecule type" value="Genomic_DNA"/>
</dbReference>
<proteinExistence type="predicted"/>
<organism evidence="1 2">
    <name type="scientific">Gracilariopsis chorda</name>
    <dbReference type="NCBI Taxonomy" id="448386"/>
    <lineage>
        <taxon>Eukaryota</taxon>
        <taxon>Rhodophyta</taxon>
        <taxon>Florideophyceae</taxon>
        <taxon>Rhodymeniophycidae</taxon>
        <taxon>Gracilariales</taxon>
        <taxon>Gracilariaceae</taxon>
        <taxon>Gracilariopsis</taxon>
    </lineage>
</organism>
<evidence type="ECO:0008006" key="3">
    <source>
        <dbReference type="Google" id="ProtNLM"/>
    </source>
</evidence>
<reference evidence="1 2" key="1">
    <citation type="journal article" date="2018" name="Mol. Biol. Evol.">
        <title>Analysis of the draft genome of the red seaweed Gracilariopsis chorda provides insights into genome size evolution in Rhodophyta.</title>
        <authorList>
            <person name="Lee J."/>
            <person name="Yang E.C."/>
            <person name="Graf L."/>
            <person name="Yang J.H."/>
            <person name="Qiu H."/>
            <person name="Zel Zion U."/>
            <person name="Chan C.X."/>
            <person name="Stephens T.G."/>
            <person name="Weber A.P.M."/>
            <person name="Boo G.H."/>
            <person name="Boo S.M."/>
            <person name="Kim K.M."/>
            <person name="Shin Y."/>
            <person name="Jung M."/>
            <person name="Lee S.J."/>
            <person name="Yim H.S."/>
            <person name="Lee J.H."/>
            <person name="Bhattacharya D."/>
            <person name="Yoon H.S."/>
        </authorList>
    </citation>
    <scope>NUCLEOTIDE SEQUENCE [LARGE SCALE GENOMIC DNA]</scope>
    <source>
        <strain evidence="1 2">SKKU-2015</strain>
        <tissue evidence="1">Whole body</tissue>
    </source>
</reference>
<sequence>MGMLGYICHPDYKCRCGKGKLVSRETAMRHRAVAHNRIDGNEHDEDIFLPLPSAITSSLQLSSLYAHASEVDENDIENGEAYSSNSTQSNSTVSITLSTRSESENSLCLIPVAERVIDHVQITANEVSSDSLGSNRHVMCLDRKFALFMEKHANVLGLGIKHSADDAFMTDLIKDISVSDSSQRPYKSFSGVRKALLRNSGLCTTEHPACTKFHKALEKTSDGSVLECSYCNDNFSTAAGLFEYIPVWERIEMLLQSPVEGPLLFSYFWRGVLEKEEGVYSDFFSGRIFQDIVSQRGGLEMVKYDIFLALSADGVQPFKSDNYTYWIALCVILNLPPSIRFKARRLLPLLLIPGPNEPKDLTSFLRPFITEIQSLSLYGRNAKLWNGERRIVRVHLLFALADLPAMKKLTHLKGPNGLVPCRFCLIRGIHVHHCYFPPVFSGHDQSNAKRRIVDRVLWDPSCLPLRTHSEVMEAYNWFKEMEFKIPKRELEYHLKQNGFSSTHPTPLLELNTMRAFRSFPIDIMHLLFENVAKDVVSIWCNDSGRHVELAYLSSRKVYEAVNDNLRACRKGFGSYYCRAPRGLDKRGLWKASEWKLFTTSTSLVVLDGWVPAQVLSGWKYFVQLVRLTCQWRHSEEDVDQIGSLAERFYRHFVDLYYKKTPDRVHLCKYVYHLLLHLAQNIRDCGPISLLGQWTTENFVGYVNRITHAKHLFAQSAREKIKYHVAASLYSLRYGIQIPHIEETDVNNNWISPLTSISSPSSTESGQTQFSLLGPSCHTSITNEGKTNIPGLRDLLVRYYISKLGISRAEAGNLVRKNDSIRVWGRLRDSKTMILRPWTYHGFSQYSEHRSTCYFSGMFACNRSNEVDVYYGKTFCFLSHEVCTASHELVVADWATRGLRRGNQGQVYSRSRIDSDYLFACRTVEEVEVISHPIAVVQTTYPCVGKRHSVRTYFVDEMQDTDGVMTYLDSNKDVVRCSLKGIEV</sequence>
<dbReference type="PANTHER" id="PTHR46579:SF1">
    <property type="entry name" value="F5_8 TYPE C DOMAIN-CONTAINING PROTEIN"/>
    <property type="match status" value="1"/>
</dbReference>
<protein>
    <recommendedName>
        <fullName evidence="3">Transposase domain-containing protein</fullName>
    </recommendedName>
</protein>
<comment type="caution">
    <text evidence="1">The sequence shown here is derived from an EMBL/GenBank/DDBJ whole genome shotgun (WGS) entry which is preliminary data.</text>
</comment>
<dbReference type="PANTHER" id="PTHR46579">
    <property type="entry name" value="F5/8 TYPE C DOMAIN-CONTAINING PROTEIN-RELATED"/>
    <property type="match status" value="1"/>
</dbReference>
<dbReference type="AlphaFoldDB" id="A0A2V3ICR9"/>
<keyword evidence="2" id="KW-1185">Reference proteome</keyword>
<accession>A0A2V3ICR9</accession>
<dbReference type="OrthoDB" id="2404451at2759"/>
<dbReference type="Pfam" id="PF02992">
    <property type="entry name" value="Transposase_21"/>
    <property type="match status" value="1"/>
</dbReference>
<dbReference type="Proteomes" id="UP000247409">
    <property type="component" value="Unassembled WGS sequence"/>
</dbReference>
<dbReference type="STRING" id="448386.A0A2V3ICR9"/>
<gene>
    <name evidence="1" type="ORF">BWQ96_10429</name>
</gene>